<evidence type="ECO:0000313" key="2">
    <source>
        <dbReference type="EMBL" id="MFC4694132.1"/>
    </source>
</evidence>
<feature type="region of interest" description="Disordered" evidence="1">
    <location>
        <begin position="1"/>
        <end position="20"/>
    </location>
</feature>
<protein>
    <submittedName>
        <fullName evidence="2">Uncharacterized protein</fullName>
    </submittedName>
</protein>
<accession>A0ABV9LL46</accession>
<reference evidence="3" key="1">
    <citation type="journal article" date="2019" name="Int. J. Syst. Evol. Microbiol.">
        <title>The Global Catalogue of Microorganisms (GCM) 10K type strain sequencing project: providing services to taxonomists for standard genome sequencing and annotation.</title>
        <authorList>
            <consortium name="The Broad Institute Genomics Platform"/>
            <consortium name="The Broad Institute Genome Sequencing Center for Infectious Disease"/>
            <person name="Wu L."/>
            <person name="Ma J."/>
        </authorList>
    </citation>
    <scope>NUCLEOTIDE SEQUENCE [LARGE SCALE GENOMIC DNA]</scope>
    <source>
        <strain evidence="3">CCUG 62763</strain>
    </source>
</reference>
<organism evidence="2 3">
    <name type="scientific">Geodermatophilus arenarius</name>
    <dbReference type="NCBI Taxonomy" id="1137990"/>
    <lineage>
        <taxon>Bacteria</taxon>
        <taxon>Bacillati</taxon>
        <taxon>Actinomycetota</taxon>
        <taxon>Actinomycetes</taxon>
        <taxon>Geodermatophilales</taxon>
        <taxon>Geodermatophilaceae</taxon>
        <taxon>Geodermatophilus</taxon>
    </lineage>
</organism>
<proteinExistence type="predicted"/>
<dbReference type="EMBL" id="JBHSGR010000011">
    <property type="protein sequence ID" value="MFC4694132.1"/>
    <property type="molecule type" value="Genomic_DNA"/>
</dbReference>
<sequence>MATTTLTVVSLPASTHPGPSDAAGDLLAVAWAPGTAPPREIAVRPELYERLCAQLGRHGTGPRSLGEPAGVPLVVDPRLPASPGFEVRRVRPGVRRWSGAAAA</sequence>
<keyword evidence="3" id="KW-1185">Reference proteome</keyword>
<evidence type="ECO:0000256" key="1">
    <source>
        <dbReference type="SAM" id="MobiDB-lite"/>
    </source>
</evidence>
<dbReference type="RefSeq" id="WP_387988848.1">
    <property type="nucleotide sequence ID" value="NZ_JBHSGR010000011.1"/>
</dbReference>
<name>A0ABV9LL46_9ACTN</name>
<comment type="caution">
    <text evidence="2">The sequence shown here is derived from an EMBL/GenBank/DDBJ whole genome shotgun (WGS) entry which is preliminary data.</text>
</comment>
<gene>
    <name evidence="2" type="ORF">ACFO3M_12115</name>
</gene>
<dbReference type="Proteomes" id="UP001596025">
    <property type="component" value="Unassembled WGS sequence"/>
</dbReference>
<evidence type="ECO:0000313" key="3">
    <source>
        <dbReference type="Proteomes" id="UP001596025"/>
    </source>
</evidence>